<proteinExistence type="predicted"/>
<protein>
    <recommendedName>
        <fullName evidence="4">PPPDE domain-containing protein</fullName>
    </recommendedName>
</protein>
<evidence type="ECO:0000313" key="3">
    <source>
        <dbReference type="Proteomes" id="UP000016930"/>
    </source>
</evidence>
<evidence type="ECO:0008006" key="4">
    <source>
        <dbReference type="Google" id="ProtNLM"/>
    </source>
</evidence>
<dbReference type="OrthoDB" id="2592984at2759"/>
<evidence type="ECO:0000256" key="1">
    <source>
        <dbReference type="SAM" id="MobiDB-lite"/>
    </source>
</evidence>
<accession>M2RJE9</accession>
<reference evidence="2 3" key="1">
    <citation type="journal article" date="2012" name="Proc. Natl. Acad. Sci. U.S.A.">
        <title>Comparative genomics of Ceriporiopsis subvermispora and Phanerochaete chrysosporium provide insight into selective ligninolysis.</title>
        <authorList>
            <person name="Fernandez-Fueyo E."/>
            <person name="Ruiz-Duenas F.J."/>
            <person name="Ferreira P."/>
            <person name="Floudas D."/>
            <person name="Hibbett D.S."/>
            <person name="Canessa P."/>
            <person name="Larrondo L.F."/>
            <person name="James T.Y."/>
            <person name="Seelenfreund D."/>
            <person name="Lobos S."/>
            <person name="Polanco R."/>
            <person name="Tello M."/>
            <person name="Honda Y."/>
            <person name="Watanabe T."/>
            <person name="Watanabe T."/>
            <person name="Ryu J.S."/>
            <person name="Kubicek C.P."/>
            <person name="Schmoll M."/>
            <person name="Gaskell J."/>
            <person name="Hammel K.E."/>
            <person name="St John F.J."/>
            <person name="Vanden Wymelenberg A."/>
            <person name="Sabat G."/>
            <person name="Splinter BonDurant S."/>
            <person name="Syed K."/>
            <person name="Yadav J.S."/>
            <person name="Doddapaneni H."/>
            <person name="Subramanian V."/>
            <person name="Lavin J.L."/>
            <person name="Oguiza J.A."/>
            <person name="Perez G."/>
            <person name="Pisabarro A.G."/>
            <person name="Ramirez L."/>
            <person name="Santoyo F."/>
            <person name="Master E."/>
            <person name="Coutinho P.M."/>
            <person name="Henrissat B."/>
            <person name="Lombard V."/>
            <person name="Magnuson J.K."/>
            <person name="Kuees U."/>
            <person name="Hori C."/>
            <person name="Igarashi K."/>
            <person name="Samejima M."/>
            <person name="Held B.W."/>
            <person name="Barry K.W."/>
            <person name="LaButti K.M."/>
            <person name="Lapidus A."/>
            <person name="Lindquist E.A."/>
            <person name="Lucas S.M."/>
            <person name="Riley R."/>
            <person name="Salamov A.A."/>
            <person name="Hoffmeister D."/>
            <person name="Schwenk D."/>
            <person name="Hadar Y."/>
            <person name="Yarden O."/>
            <person name="de Vries R.P."/>
            <person name="Wiebenga A."/>
            <person name="Stenlid J."/>
            <person name="Eastwood D."/>
            <person name="Grigoriev I.V."/>
            <person name="Berka R.M."/>
            <person name="Blanchette R.A."/>
            <person name="Kersten P."/>
            <person name="Martinez A.T."/>
            <person name="Vicuna R."/>
            <person name="Cullen D."/>
        </authorList>
    </citation>
    <scope>NUCLEOTIDE SEQUENCE [LARGE SCALE GENOMIC DNA]</scope>
    <source>
        <strain evidence="2 3">B</strain>
    </source>
</reference>
<sequence>MELKDILFDLLPEKVTREDLAIAGVLLPKGANVVPYETPRRDDEPRKVYVACAPMDINQRLLGDNADFIATFAERLGLEAPPNPTFHWAVIVGDYVHELDYDDTRHRCILYQTQKYVPKEWRINEVGTTRFSDYAIVEAGQQGIDMMRPKYNVWDNNCQKLVINILDLICEGGRQKLWTTFAWDAIESAETDSDSEEHPPVEPKVSYVPPAGHRRQVRPQLEGDEEEQRAQEEEHAKMLLRALGIMLETPRITA</sequence>
<dbReference type="AlphaFoldDB" id="M2RJE9"/>
<keyword evidence="3" id="KW-1185">Reference proteome</keyword>
<dbReference type="HOGENOM" id="CLU_1094157_0_0_1"/>
<gene>
    <name evidence="2" type="ORF">CERSUDRAFT_113779</name>
</gene>
<dbReference type="Proteomes" id="UP000016930">
    <property type="component" value="Unassembled WGS sequence"/>
</dbReference>
<organism evidence="2 3">
    <name type="scientific">Ceriporiopsis subvermispora (strain B)</name>
    <name type="common">White-rot fungus</name>
    <name type="synonym">Gelatoporia subvermispora</name>
    <dbReference type="NCBI Taxonomy" id="914234"/>
    <lineage>
        <taxon>Eukaryota</taxon>
        <taxon>Fungi</taxon>
        <taxon>Dikarya</taxon>
        <taxon>Basidiomycota</taxon>
        <taxon>Agaricomycotina</taxon>
        <taxon>Agaricomycetes</taxon>
        <taxon>Polyporales</taxon>
        <taxon>Gelatoporiaceae</taxon>
        <taxon>Gelatoporia</taxon>
    </lineage>
</organism>
<name>M2RJE9_CERS8</name>
<dbReference type="STRING" id="914234.M2RJE9"/>
<feature type="region of interest" description="Disordered" evidence="1">
    <location>
        <begin position="189"/>
        <end position="235"/>
    </location>
</feature>
<evidence type="ECO:0000313" key="2">
    <source>
        <dbReference type="EMBL" id="EMD38597.1"/>
    </source>
</evidence>
<dbReference type="EMBL" id="KB445795">
    <property type="protein sequence ID" value="EMD38597.1"/>
    <property type="molecule type" value="Genomic_DNA"/>
</dbReference>